<organism evidence="2">
    <name type="scientific">uncultured Caudovirales phage</name>
    <dbReference type="NCBI Taxonomy" id="2100421"/>
    <lineage>
        <taxon>Viruses</taxon>
        <taxon>Duplodnaviria</taxon>
        <taxon>Heunggongvirae</taxon>
        <taxon>Uroviricota</taxon>
        <taxon>Caudoviricetes</taxon>
        <taxon>Peduoviridae</taxon>
        <taxon>Maltschvirus</taxon>
        <taxon>Maltschvirus maltsch</taxon>
    </lineage>
</organism>
<reference evidence="2" key="1">
    <citation type="submission" date="2020-05" db="EMBL/GenBank/DDBJ databases">
        <authorList>
            <person name="Chiriac C."/>
            <person name="Salcher M."/>
            <person name="Ghai R."/>
            <person name="Kavagutti S V."/>
        </authorList>
    </citation>
    <scope>NUCLEOTIDE SEQUENCE</scope>
</reference>
<dbReference type="EMBL" id="LR797303">
    <property type="protein sequence ID" value="CAB4200389.1"/>
    <property type="molecule type" value="Genomic_DNA"/>
</dbReference>
<gene>
    <name evidence="2" type="ORF">UFOVP1348_41</name>
    <name evidence="1" type="ORF">UFOVP924_10</name>
</gene>
<sequence>MNIHFDKTIEGFTFTGMAEVELGEDATDISPSWPPIVTVYALFVDGSHKECLEIINPKIVQHIEQMILEGL</sequence>
<evidence type="ECO:0000313" key="1">
    <source>
        <dbReference type="EMBL" id="CAB4171656.1"/>
    </source>
</evidence>
<proteinExistence type="predicted"/>
<evidence type="ECO:0000313" key="2">
    <source>
        <dbReference type="EMBL" id="CAB4200389.1"/>
    </source>
</evidence>
<accession>A0A6J5S0A9</accession>
<dbReference type="EMBL" id="LR796874">
    <property type="protein sequence ID" value="CAB4171656.1"/>
    <property type="molecule type" value="Genomic_DNA"/>
</dbReference>
<protein>
    <submittedName>
        <fullName evidence="2">Uncharacterized protein</fullName>
    </submittedName>
</protein>
<name>A0A6J5S0A9_9CAUD</name>